<protein>
    <submittedName>
        <fullName evidence="2">Uncharacterized protein</fullName>
    </submittedName>
</protein>
<proteinExistence type="predicted"/>
<feature type="compositionally biased region" description="Basic and acidic residues" evidence="1">
    <location>
        <begin position="51"/>
        <end position="62"/>
    </location>
</feature>
<organism evidence="2 3">
    <name type="scientific">Vigna unguiculata</name>
    <name type="common">Cowpea</name>
    <dbReference type="NCBI Taxonomy" id="3917"/>
    <lineage>
        <taxon>Eukaryota</taxon>
        <taxon>Viridiplantae</taxon>
        <taxon>Streptophyta</taxon>
        <taxon>Embryophyta</taxon>
        <taxon>Tracheophyta</taxon>
        <taxon>Spermatophyta</taxon>
        <taxon>Magnoliopsida</taxon>
        <taxon>eudicotyledons</taxon>
        <taxon>Gunneridae</taxon>
        <taxon>Pentapetalae</taxon>
        <taxon>rosids</taxon>
        <taxon>fabids</taxon>
        <taxon>Fabales</taxon>
        <taxon>Fabaceae</taxon>
        <taxon>Papilionoideae</taxon>
        <taxon>50 kb inversion clade</taxon>
        <taxon>NPAAA clade</taxon>
        <taxon>indigoferoid/millettioid clade</taxon>
        <taxon>Phaseoleae</taxon>
        <taxon>Vigna</taxon>
    </lineage>
</organism>
<dbReference type="AlphaFoldDB" id="A0A4D6NEE1"/>
<feature type="region of interest" description="Disordered" evidence="1">
    <location>
        <begin position="36"/>
        <end position="88"/>
    </location>
</feature>
<sequence>MVDELALLQNKHEEEKAVWKKENEELVAEKKCLSSWKRSSSKTFNSGVTVDDPHYDVNKDVSEGQLLDEEEMEATNGIPLAKGQSQEA</sequence>
<accession>A0A4D6NEE1</accession>
<gene>
    <name evidence="2" type="ORF">DEO72_LG10g2162</name>
</gene>
<reference evidence="2 3" key="1">
    <citation type="submission" date="2019-04" db="EMBL/GenBank/DDBJ databases">
        <title>An improved genome assembly and genetic linkage map for asparagus bean, Vigna unguiculata ssp. sesquipedialis.</title>
        <authorList>
            <person name="Xia Q."/>
            <person name="Zhang R."/>
            <person name="Dong Y."/>
        </authorList>
    </citation>
    <scope>NUCLEOTIDE SEQUENCE [LARGE SCALE GENOMIC DNA]</scope>
    <source>
        <tissue evidence="2">Leaf</tissue>
    </source>
</reference>
<evidence type="ECO:0000313" key="3">
    <source>
        <dbReference type="Proteomes" id="UP000501690"/>
    </source>
</evidence>
<evidence type="ECO:0000256" key="1">
    <source>
        <dbReference type="SAM" id="MobiDB-lite"/>
    </source>
</evidence>
<dbReference type="EMBL" id="CP039354">
    <property type="protein sequence ID" value="QCE10929.1"/>
    <property type="molecule type" value="Genomic_DNA"/>
</dbReference>
<evidence type="ECO:0000313" key="2">
    <source>
        <dbReference type="EMBL" id="QCE10929.1"/>
    </source>
</evidence>
<name>A0A4D6NEE1_VIGUN</name>
<dbReference type="Proteomes" id="UP000501690">
    <property type="component" value="Linkage Group LG10"/>
</dbReference>
<keyword evidence="3" id="KW-1185">Reference proteome</keyword>
<feature type="compositionally biased region" description="Polar residues" evidence="1">
    <location>
        <begin position="36"/>
        <end position="48"/>
    </location>
</feature>